<comment type="caution">
    <text evidence="5">The sequence shown here is derived from an EMBL/GenBank/DDBJ whole genome shotgun (WGS) entry which is preliminary data.</text>
</comment>
<dbReference type="Gene3D" id="3.40.50.1980">
    <property type="entry name" value="Nitrogenase molybdenum iron protein domain"/>
    <property type="match status" value="2"/>
</dbReference>
<feature type="compositionally biased region" description="Polar residues" evidence="2">
    <location>
        <begin position="34"/>
        <end position="44"/>
    </location>
</feature>
<proteinExistence type="inferred from homology"/>
<name>A0ABV1HNW8_9FIRM</name>
<dbReference type="PANTHER" id="PTHR30535:SF34">
    <property type="entry name" value="MOLYBDATE-BINDING PROTEIN MOLA"/>
    <property type="match status" value="1"/>
</dbReference>
<keyword evidence="3" id="KW-0732">Signal</keyword>
<dbReference type="RefSeq" id="WP_349229897.1">
    <property type="nucleotide sequence ID" value="NZ_JBBMFJ010000025.1"/>
</dbReference>
<evidence type="ECO:0000256" key="2">
    <source>
        <dbReference type="SAM" id="MobiDB-lite"/>
    </source>
</evidence>
<dbReference type="PANTHER" id="PTHR30535">
    <property type="entry name" value="VITAMIN B12-BINDING PROTEIN"/>
    <property type="match status" value="1"/>
</dbReference>
<evidence type="ECO:0000256" key="3">
    <source>
        <dbReference type="SAM" id="SignalP"/>
    </source>
</evidence>
<dbReference type="Proteomes" id="UP001437460">
    <property type="component" value="Unassembled WGS sequence"/>
</dbReference>
<dbReference type="SUPFAM" id="SSF53807">
    <property type="entry name" value="Helical backbone' metal receptor"/>
    <property type="match status" value="1"/>
</dbReference>
<sequence length="437" mass="47583">MRKRGNMWLRRSVLAGALVVFLAAGVSACGTGRVSGSGTESEQNAADARKAAAEAGNTDQDAGKSGNGSVGELQQDGSGQSGRAVSAPVWSDMKPERSMELSYAKQFSVDYYDGGYDLIQVQDDSTYLVVPEEAAVPEGLPASITVLQKPLDHVYLAATSAMDLIAALGRTDRITLSGTKESGWYVEAAKEAMEEGTLTYAGKYSAPDYEQIVSSGCDLALESTMIYHVPDVKAQLEQLKIPVFVERSSYEAHPLGRMEWIRLYGVLFDEEEKAEQLFQEQMQQLDTVLADQSTGKSAAFFYITSNGAVNVRKPGDYVAKMIELAGGSYVPQTADADENALSTMNMQMETFYAEAKDADCLIYNSTIDGELQTLDELLQKSPLLADFKAVKNGNVWCTGKNMFQETMGLGNMILDIHAVLSEDAPDEAELHYLHRLR</sequence>
<evidence type="ECO:0000313" key="6">
    <source>
        <dbReference type="Proteomes" id="UP001437460"/>
    </source>
</evidence>
<comment type="similarity">
    <text evidence="1">Belongs to the bacterial solute-binding protein 8 family.</text>
</comment>
<gene>
    <name evidence="5" type="ORF">WMO41_11710</name>
</gene>
<dbReference type="EMBL" id="JBBMFJ010000025">
    <property type="protein sequence ID" value="MEQ2563819.1"/>
    <property type="molecule type" value="Genomic_DNA"/>
</dbReference>
<organism evidence="5 6">
    <name type="scientific">Ventrimonas faecis</name>
    <dbReference type="NCBI Taxonomy" id="3133170"/>
    <lineage>
        <taxon>Bacteria</taxon>
        <taxon>Bacillati</taxon>
        <taxon>Bacillota</taxon>
        <taxon>Clostridia</taxon>
        <taxon>Lachnospirales</taxon>
        <taxon>Lachnospiraceae</taxon>
        <taxon>Ventrimonas</taxon>
    </lineage>
</organism>
<dbReference type="InterPro" id="IPR050902">
    <property type="entry name" value="ABC_Transporter_SBP"/>
</dbReference>
<dbReference type="PROSITE" id="PS50983">
    <property type="entry name" value="FE_B12_PBP"/>
    <property type="match status" value="1"/>
</dbReference>
<dbReference type="InterPro" id="IPR002491">
    <property type="entry name" value="ABC_transptr_periplasmic_BD"/>
</dbReference>
<dbReference type="PROSITE" id="PS51257">
    <property type="entry name" value="PROKAR_LIPOPROTEIN"/>
    <property type="match status" value="1"/>
</dbReference>
<feature type="signal peptide" evidence="3">
    <location>
        <begin position="1"/>
        <end position="28"/>
    </location>
</feature>
<evidence type="ECO:0000313" key="5">
    <source>
        <dbReference type="EMBL" id="MEQ2563819.1"/>
    </source>
</evidence>
<dbReference type="Pfam" id="PF01497">
    <property type="entry name" value="Peripla_BP_2"/>
    <property type="match status" value="1"/>
</dbReference>
<feature type="chain" id="PRO_5046435702" evidence="3">
    <location>
        <begin position="29"/>
        <end position="437"/>
    </location>
</feature>
<evidence type="ECO:0000259" key="4">
    <source>
        <dbReference type="PROSITE" id="PS50983"/>
    </source>
</evidence>
<evidence type="ECO:0000256" key="1">
    <source>
        <dbReference type="ARBA" id="ARBA00008814"/>
    </source>
</evidence>
<keyword evidence="6" id="KW-1185">Reference proteome</keyword>
<feature type="region of interest" description="Disordered" evidence="2">
    <location>
        <begin position="32"/>
        <end position="91"/>
    </location>
</feature>
<protein>
    <submittedName>
        <fullName evidence="5">ABC transporter substrate-binding protein</fullName>
    </submittedName>
</protein>
<feature type="domain" description="Fe/B12 periplasmic-binding" evidence="4">
    <location>
        <begin position="153"/>
        <end position="427"/>
    </location>
</feature>
<accession>A0ABV1HNW8</accession>
<reference evidence="5 6" key="1">
    <citation type="submission" date="2024-03" db="EMBL/GenBank/DDBJ databases">
        <title>Human intestinal bacterial collection.</title>
        <authorList>
            <person name="Pauvert C."/>
            <person name="Hitch T.C.A."/>
            <person name="Clavel T."/>
        </authorList>
    </citation>
    <scope>NUCLEOTIDE SEQUENCE [LARGE SCALE GENOMIC DNA]</scope>
    <source>
        <strain evidence="5 6">CLA-AP-H27</strain>
    </source>
</reference>